<dbReference type="PRINTS" id="PR00081">
    <property type="entry name" value="GDHRDH"/>
</dbReference>
<dbReference type="Pfam" id="PF13561">
    <property type="entry name" value="adh_short_C2"/>
    <property type="match status" value="1"/>
</dbReference>
<dbReference type="InterPro" id="IPR020904">
    <property type="entry name" value="Sc_DH/Rdtase_CS"/>
</dbReference>
<keyword evidence="4" id="KW-1185">Reference proteome</keyword>
<dbReference type="Gene3D" id="3.40.50.720">
    <property type="entry name" value="NAD(P)-binding Rossmann-like Domain"/>
    <property type="match status" value="1"/>
</dbReference>
<sequence length="248" mass="26608">MKKVALVTGATGGIGLATAKRFIDREMAIVLCDIDEEKGTSVTETLVNDGAEAMFVRCDVSNEEDVRDACQKAVDQYGRLDVLVNNAGIGNRETTLTELTLSEWQKVIDVNLTGVYLGMKYAIPFMKESDGGGAIVNVSSLLGFKGKKFVAPYNASKAGVITLTKNAALEFGRDQIRVNAVAPGVIDTPIVDGWREQEQKWKIMSSANALKRVGQPEEVANAISFLASDEASYITGTTLMVDGGGLTY</sequence>
<dbReference type="EMBL" id="JAWJBA010000001">
    <property type="protein sequence ID" value="MDV2683100.1"/>
    <property type="molecule type" value="Genomic_DNA"/>
</dbReference>
<evidence type="ECO:0000313" key="4">
    <source>
        <dbReference type="Proteomes" id="UP001287282"/>
    </source>
</evidence>
<reference evidence="3 4" key="1">
    <citation type="submission" date="2023-10" db="EMBL/GenBank/DDBJ databases">
        <title>Screening of Alkalihalobacillus lindianensis BZ-TG-R113 and Its Alleviation of Salt Stress on Rapeseed Growth.</title>
        <authorList>
            <person name="Zhao B."/>
            <person name="Guo T."/>
        </authorList>
    </citation>
    <scope>NUCLEOTIDE SEQUENCE [LARGE SCALE GENOMIC DNA]</scope>
    <source>
        <strain evidence="3 4">BZ-TG-R113</strain>
    </source>
</reference>
<protein>
    <submittedName>
        <fullName evidence="3">SDR family NAD(P)-dependent oxidoreductase</fullName>
    </submittedName>
</protein>
<evidence type="ECO:0000256" key="1">
    <source>
        <dbReference type="ARBA" id="ARBA00006484"/>
    </source>
</evidence>
<organism evidence="3 4">
    <name type="scientific">Alkalihalophilus lindianensis</name>
    <dbReference type="NCBI Taxonomy" id="1630542"/>
    <lineage>
        <taxon>Bacteria</taxon>
        <taxon>Bacillati</taxon>
        <taxon>Bacillota</taxon>
        <taxon>Bacilli</taxon>
        <taxon>Bacillales</taxon>
        <taxon>Bacillaceae</taxon>
        <taxon>Alkalihalophilus</taxon>
    </lineage>
</organism>
<dbReference type="CDD" id="cd05233">
    <property type="entry name" value="SDR_c"/>
    <property type="match status" value="1"/>
</dbReference>
<comment type="caution">
    <text evidence="3">The sequence shown here is derived from an EMBL/GenBank/DDBJ whole genome shotgun (WGS) entry which is preliminary data.</text>
</comment>
<dbReference type="Proteomes" id="UP001287282">
    <property type="component" value="Unassembled WGS sequence"/>
</dbReference>
<evidence type="ECO:0000256" key="2">
    <source>
        <dbReference type="ARBA" id="ARBA00023002"/>
    </source>
</evidence>
<dbReference type="NCBIfam" id="NF009466">
    <property type="entry name" value="PRK12826.1-2"/>
    <property type="match status" value="1"/>
</dbReference>
<dbReference type="InterPro" id="IPR036291">
    <property type="entry name" value="NAD(P)-bd_dom_sf"/>
</dbReference>
<dbReference type="PRINTS" id="PR00080">
    <property type="entry name" value="SDRFAMILY"/>
</dbReference>
<comment type="similarity">
    <text evidence="1">Belongs to the short-chain dehydrogenases/reductases (SDR) family.</text>
</comment>
<keyword evidence="2" id="KW-0560">Oxidoreductase</keyword>
<dbReference type="RefSeq" id="WP_317120425.1">
    <property type="nucleotide sequence ID" value="NZ_JAWJBA010000001.1"/>
</dbReference>
<dbReference type="PANTHER" id="PTHR24321">
    <property type="entry name" value="DEHYDROGENASES, SHORT CHAIN"/>
    <property type="match status" value="1"/>
</dbReference>
<name>A0ABU3X5D9_9BACI</name>
<proteinExistence type="inferred from homology"/>
<dbReference type="PANTHER" id="PTHR24321:SF8">
    <property type="entry name" value="ESTRADIOL 17-BETA-DEHYDROGENASE 8-RELATED"/>
    <property type="match status" value="1"/>
</dbReference>
<gene>
    <name evidence="3" type="ORF">RYX56_01785</name>
</gene>
<evidence type="ECO:0000313" key="3">
    <source>
        <dbReference type="EMBL" id="MDV2683100.1"/>
    </source>
</evidence>
<dbReference type="NCBIfam" id="NF005559">
    <property type="entry name" value="PRK07231.1"/>
    <property type="match status" value="1"/>
</dbReference>
<dbReference type="SUPFAM" id="SSF51735">
    <property type="entry name" value="NAD(P)-binding Rossmann-fold domains"/>
    <property type="match status" value="1"/>
</dbReference>
<accession>A0ABU3X5D9</accession>
<dbReference type="InterPro" id="IPR002347">
    <property type="entry name" value="SDR_fam"/>
</dbReference>
<dbReference type="PROSITE" id="PS00061">
    <property type="entry name" value="ADH_SHORT"/>
    <property type="match status" value="1"/>
</dbReference>